<dbReference type="GO" id="GO:0032259">
    <property type="term" value="P:methylation"/>
    <property type="evidence" value="ECO:0007669"/>
    <property type="project" value="UniProtKB-KW"/>
</dbReference>
<name>A0A3S4Y463_9SPHI</name>
<dbReference type="InterPro" id="IPR041698">
    <property type="entry name" value="Methyltransf_25"/>
</dbReference>
<reference evidence="2 3" key="1">
    <citation type="submission" date="2019-01" db="EMBL/GenBank/DDBJ databases">
        <title>Mucilaginibacter antarcticum sp. nov., isolated from antarctic soil.</title>
        <authorList>
            <person name="Yan Y.-Q."/>
            <person name="Du Z.-J."/>
        </authorList>
    </citation>
    <scope>NUCLEOTIDE SEQUENCE [LARGE SCALE GENOMIC DNA]</scope>
    <source>
        <strain evidence="2 3">F01003</strain>
    </source>
</reference>
<dbReference type="GO" id="GO:0008168">
    <property type="term" value="F:methyltransferase activity"/>
    <property type="evidence" value="ECO:0007669"/>
    <property type="project" value="UniProtKB-KW"/>
</dbReference>
<dbReference type="Gene3D" id="3.40.50.150">
    <property type="entry name" value="Vaccinia Virus protein VP39"/>
    <property type="match status" value="1"/>
</dbReference>
<dbReference type="InterPro" id="IPR029063">
    <property type="entry name" value="SAM-dependent_MTases_sf"/>
</dbReference>
<dbReference type="Pfam" id="PF13649">
    <property type="entry name" value="Methyltransf_25"/>
    <property type="match status" value="1"/>
</dbReference>
<sequence>MASNYDNSASFYDGLSRAVFGTALVDAQAYFLPRIPAGAKVLIIGGGTGWILEEIAKVHPAGLHLVYVEISAKMMALSRKRNAAANEVEFINQAIENVNYLEYFDVIITPFLFDNYKETTLPLTFDHIHQMLQPGGIWLNTDFQLTGKWWQFVMLKSMLLFFKVLCGVESWRLPHVGKEFERLGYSVKETKLFFKDFVVTRMYRK</sequence>
<keyword evidence="3" id="KW-1185">Reference proteome</keyword>
<keyword evidence="2" id="KW-0808">Transferase</keyword>
<dbReference type="RefSeq" id="WP_128536280.1">
    <property type="nucleotide sequence ID" value="NZ_SBIW01000029.1"/>
</dbReference>
<organism evidence="2 3">
    <name type="scientific">Mucilaginibacter gilvus</name>
    <dbReference type="NCBI Taxonomy" id="2305909"/>
    <lineage>
        <taxon>Bacteria</taxon>
        <taxon>Pseudomonadati</taxon>
        <taxon>Bacteroidota</taxon>
        <taxon>Sphingobacteriia</taxon>
        <taxon>Sphingobacteriales</taxon>
        <taxon>Sphingobacteriaceae</taxon>
        <taxon>Mucilaginibacter</taxon>
    </lineage>
</organism>
<protein>
    <submittedName>
        <fullName evidence="2">Class I SAM-dependent methyltransferase</fullName>
    </submittedName>
</protein>
<dbReference type="Proteomes" id="UP000286701">
    <property type="component" value="Unassembled WGS sequence"/>
</dbReference>
<proteinExistence type="predicted"/>
<dbReference type="SUPFAM" id="SSF53335">
    <property type="entry name" value="S-adenosyl-L-methionine-dependent methyltransferases"/>
    <property type="match status" value="1"/>
</dbReference>
<dbReference type="PROSITE" id="PS01330">
    <property type="entry name" value="PABS_1"/>
    <property type="match status" value="1"/>
</dbReference>
<accession>A0A3S4Y463</accession>
<evidence type="ECO:0000259" key="1">
    <source>
        <dbReference type="Pfam" id="PF13649"/>
    </source>
</evidence>
<evidence type="ECO:0000313" key="2">
    <source>
        <dbReference type="EMBL" id="RWY47123.1"/>
    </source>
</evidence>
<keyword evidence="2" id="KW-0489">Methyltransferase</keyword>
<comment type="caution">
    <text evidence="2">The sequence shown here is derived from an EMBL/GenBank/DDBJ whole genome shotgun (WGS) entry which is preliminary data.</text>
</comment>
<feature type="domain" description="Methyltransferase" evidence="1">
    <location>
        <begin position="41"/>
        <end position="136"/>
    </location>
</feature>
<dbReference type="InterPro" id="IPR030373">
    <property type="entry name" value="PABS_CS"/>
</dbReference>
<evidence type="ECO:0000313" key="3">
    <source>
        <dbReference type="Proteomes" id="UP000286701"/>
    </source>
</evidence>
<dbReference type="OrthoDB" id="836632at2"/>
<gene>
    <name evidence="2" type="ORF">EPL05_22700</name>
</gene>
<dbReference type="CDD" id="cd02440">
    <property type="entry name" value="AdoMet_MTases"/>
    <property type="match status" value="1"/>
</dbReference>
<dbReference type="AlphaFoldDB" id="A0A3S4Y463"/>
<dbReference type="EMBL" id="SBIW01000029">
    <property type="protein sequence ID" value="RWY47123.1"/>
    <property type="molecule type" value="Genomic_DNA"/>
</dbReference>